<dbReference type="Proteomes" id="UP000664332">
    <property type="component" value="Unassembled WGS sequence"/>
</dbReference>
<dbReference type="Pfam" id="PF10517">
    <property type="entry name" value="DM13"/>
    <property type="match status" value="1"/>
</dbReference>
<name>A0A939IY64_9CORY</name>
<sequence>LGALKATHGNQNYDLPAEVDTDSVYTVVVWCERFRSAFGAARLA</sequence>
<protein>
    <submittedName>
        <fullName evidence="2">DM13 domain-containing protein</fullName>
    </submittedName>
</protein>
<evidence type="ECO:0000259" key="1">
    <source>
        <dbReference type="PROSITE" id="PS51549"/>
    </source>
</evidence>
<gene>
    <name evidence="2" type="ORF">JZY06_09285</name>
</gene>
<feature type="non-terminal residue" evidence="2">
    <location>
        <position position="1"/>
    </location>
</feature>
<organism evidence="2 3">
    <name type="scientific">Corynebacterium mendelii</name>
    <dbReference type="NCBI Taxonomy" id="2765362"/>
    <lineage>
        <taxon>Bacteria</taxon>
        <taxon>Bacillati</taxon>
        <taxon>Actinomycetota</taxon>
        <taxon>Actinomycetes</taxon>
        <taxon>Mycobacteriales</taxon>
        <taxon>Corynebacteriaceae</taxon>
        <taxon>Corynebacterium</taxon>
    </lineage>
</organism>
<dbReference type="PROSITE" id="PS51549">
    <property type="entry name" value="DM13"/>
    <property type="match status" value="1"/>
</dbReference>
<dbReference type="EMBL" id="JAFLEQ010000016">
    <property type="protein sequence ID" value="MBN9644798.1"/>
    <property type="molecule type" value="Genomic_DNA"/>
</dbReference>
<dbReference type="AlphaFoldDB" id="A0A939IY64"/>
<keyword evidence="3" id="KW-1185">Reference proteome</keyword>
<evidence type="ECO:0000313" key="2">
    <source>
        <dbReference type="EMBL" id="MBN9644798.1"/>
    </source>
</evidence>
<dbReference type="InterPro" id="IPR019545">
    <property type="entry name" value="DM13_domain"/>
</dbReference>
<dbReference type="RefSeq" id="WP_207279468.1">
    <property type="nucleotide sequence ID" value="NZ_JAFLEQ010000016.1"/>
</dbReference>
<accession>A0A939IY64</accession>
<reference evidence="2" key="1">
    <citation type="submission" date="2021-03" db="EMBL/GenBank/DDBJ databases">
        <authorList>
            <person name="Sun Q."/>
        </authorList>
    </citation>
    <scope>NUCLEOTIDE SEQUENCE</scope>
    <source>
        <strain evidence="2">CCM 8862</strain>
    </source>
</reference>
<proteinExistence type="predicted"/>
<comment type="caution">
    <text evidence="2">The sequence shown here is derived from an EMBL/GenBank/DDBJ whole genome shotgun (WGS) entry which is preliminary data.</text>
</comment>
<feature type="domain" description="DM13" evidence="1">
    <location>
        <begin position="1"/>
        <end position="44"/>
    </location>
</feature>
<evidence type="ECO:0000313" key="3">
    <source>
        <dbReference type="Proteomes" id="UP000664332"/>
    </source>
</evidence>